<gene>
    <name evidence="7" type="primary">trpF</name>
    <name evidence="9" type="ORF">KUH32_09870</name>
</gene>
<dbReference type="NCBIfam" id="NF002295">
    <property type="entry name" value="PRK01222.1-1"/>
    <property type="match status" value="1"/>
</dbReference>
<protein>
    <recommendedName>
        <fullName evidence="2 7">N-(5'-phosphoribosyl)anthranilate isomerase</fullName>
        <shortName evidence="7">PRAI</shortName>
        <ecNumber evidence="7">5.3.1.24</ecNumber>
    </recommendedName>
</protein>
<feature type="domain" description="N-(5'phosphoribosyl) anthranilate isomerase (PRAI)" evidence="8">
    <location>
        <begin position="6"/>
        <end position="209"/>
    </location>
</feature>
<dbReference type="HAMAP" id="MF_00135">
    <property type="entry name" value="PRAI"/>
    <property type="match status" value="1"/>
</dbReference>
<comment type="pathway">
    <text evidence="7">Amino-acid biosynthesis; L-tryptophan biosynthesis; L-tryptophan from chorismate: step 3/5.</text>
</comment>
<proteinExistence type="inferred from homology"/>
<evidence type="ECO:0000256" key="6">
    <source>
        <dbReference type="ARBA" id="ARBA00023235"/>
    </source>
</evidence>
<comment type="catalytic activity">
    <reaction evidence="1 7">
        <text>N-(5-phospho-beta-D-ribosyl)anthranilate = 1-(2-carboxyphenylamino)-1-deoxy-D-ribulose 5-phosphate</text>
        <dbReference type="Rhea" id="RHEA:21540"/>
        <dbReference type="ChEBI" id="CHEBI:18277"/>
        <dbReference type="ChEBI" id="CHEBI:58613"/>
        <dbReference type="EC" id="5.3.1.24"/>
    </reaction>
</comment>
<dbReference type="EMBL" id="JAHRWL010000001">
    <property type="protein sequence ID" value="MBV2360081.1"/>
    <property type="molecule type" value="Genomic_DNA"/>
</dbReference>
<keyword evidence="10" id="KW-1185">Reference proteome</keyword>
<evidence type="ECO:0000313" key="9">
    <source>
        <dbReference type="EMBL" id="MBV2360081.1"/>
    </source>
</evidence>
<dbReference type="InterPro" id="IPR001240">
    <property type="entry name" value="PRAI_dom"/>
</dbReference>
<evidence type="ECO:0000256" key="5">
    <source>
        <dbReference type="ARBA" id="ARBA00023141"/>
    </source>
</evidence>
<keyword evidence="6 7" id="KW-0413">Isomerase</keyword>
<keyword evidence="4 7" id="KW-0822">Tryptophan biosynthesis</keyword>
<evidence type="ECO:0000256" key="3">
    <source>
        <dbReference type="ARBA" id="ARBA00022605"/>
    </source>
</evidence>
<evidence type="ECO:0000313" key="10">
    <source>
        <dbReference type="Proteomes" id="UP001166293"/>
    </source>
</evidence>
<evidence type="ECO:0000256" key="1">
    <source>
        <dbReference type="ARBA" id="ARBA00001164"/>
    </source>
</evidence>
<dbReference type="RefSeq" id="WP_217777853.1">
    <property type="nucleotide sequence ID" value="NZ_JAHRWL010000001.1"/>
</dbReference>
<name>A0ABS6N7V0_9RHOB</name>
<keyword evidence="3 7" id="KW-0028">Amino-acid biosynthesis</keyword>
<keyword evidence="5 7" id="KW-0057">Aromatic amino acid biosynthesis</keyword>
<dbReference type="PANTHER" id="PTHR42894:SF1">
    <property type="entry name" value="N-(5'-PHOSPHORIBOSYL)ANTHRANILATE ISOMERASE"/>
    <property type="match status" value="1"/>
</dbReference>
<organism evidence="9 10">
    <name type="scientific">Thalassococcus arenae</name>
    <dbReference type="NCBI Taxonomy" id="2851652"/>
    <lineage>
        <taxon>Bacteria</taxon>
        <taxon>Pseudomonadati</taxon>
        <taxon>Pseudomonadota</taxon>
        <taxon>Alphaproteobacteria</taxon>
        <taxon>Rhodobacterales</taxon>
        <taxon>Roseobacteraceae</taxon>
        <taxon>Thalassococcus</taxon>
    </lineage>
</organism>
<dbReference type="Pfam" id="PF00697">
    <property type="entry name" value="PRAI"/>
    <property type="match status" value="1"/>
</dbReference>
<evidence type="ECO:0000256" key="7">
    <source>
        <dbReference type="HAMAP-Rule" id="MF_00135"/>
    </source>
</evidence>
<evidence type="ECO:0000256" key="4">
    <source>
        <dbReference type="ARBA" id="ARBA00022822"/>
    </source>
</evidence>
<reference evidence="9" key="1">
    <citation type="submission" date="2021-06" db="EMBL/GenBank/DDBJ databases">
        <title>Thalassococcus sp. CAU 1522 isolated from sea sand, Republic of Korea.</title>
        <authorList>
            <person name="Kim W."/>
        </authorList>
    </citation>
    <scope>NUCLEOTIDE SEQUENCE</scope>
    <source>
        <strain evidence="9">CAU 1522</strain>
    </source>
</reference>
<dbReference type="InterPro" id="IPR044643">
    <property type="entry name" value="TrpF_fam"/>
</dbReference>
<evidence type="ECO:0000256" key="2">
    <source>
        <dbReference type="ARBA" id="ARBA00022272"/>
    </source>
</evidence>
<dbReference type="GO" id="GO:0004640">
    <property type="term" value="F:phosphoribosylanthranilate isomerase activity"/>
    <property type="evidence" value="ECO:0007669"/>
    <property type="project" value="UniProtKB-EC"/>
</dbReference>
<dbReference type="EC" id="5.3.1.24" evidence="7"/>
<dbReference type="Proteomes" id="UP001166293">
    <property type="component" value="Unassembled WGS sequence"/>
</dbReference>
<dbReference type="PANTHER" id="PTHR42894">
    <property type="entry name" value="N-(5'-PHOSPHORIBOSYL)ANTHRANILATE ISOMERASE"/>
    <property type="match status" value="1"/>
</dbReference>
<comment type="similarity">
    <text evidence="7">Belongs to the TrpF family.</text>
</comment>
<dbReference type="CDD" id="cd00405">
    <property type="entry name" value="PRAI"/>
    <property type="match status" value="1"/>
</dbReference>
<comment type="caution">
    <text evidence="9">The sequence shown here is derived from an EMBL/GenBank/DDBJ whole genome shotgun (WGS) entry which is preliminary data.</text>
</comment>
<evidence type="ECO:0000259" key="8">
    <source>
        <dbReference type="Pfam" id="PF00697"/>
    </source>
</evidence>
<sequence length="220" mass="22844">MPDVRVKICGLTKPDDIEAAASAGAAYGGFVFFAKSPRHLEFAAARSLALYAPPGLAKVALVVDADDGFLDALTATVPLDMLQLHGHETPERVAEIKARFRLPVMKAVGIATADDLPEIGRYAQVADQILIDAKPAPEADLPGGNGLAFDWRLVAGKRWAKPWMLAGGLTPDTVAEAVALTGARQVDVSSGVESAPGVKDAGKIAAFVAAAQAAKAVPRI</sequence>
<accession>A0ABS6N7V0</accession>